<organism evidence="2 3">
    <name type="scientific">Pleurodeles waltl</name>
    <name type="common">Iberian ribbed newt</name>
    <dbReference type="NCBI Taxonomy" id="8319"/>
    <lineage>
        <taxon>Eukaryota</taxon>
        <taxon>Metazoa</taxon>
        <taxon>Chordata</taxon>
        <taxon>Craniata</taxon>
        <taxon>Vertebrata</taxon>
        <taxon>Euteleostomi</taxon>
        <taxon>Amphibia</taxon>
        <taxon>Batrachia</taxon>
        <taxon>Caudata</taxon>
        <taxon>Salamandroidea</taxon>
        <taxon>Salamandridae</taxon>
        <taxon>Pleurodelinae</taxon>
        <taxon>Pleurodeles</taxon>
    </lineage>
</organism>
<name>A0AAV7UC22_PLEWA</name>
<evidence type="ECO:0000313" key="2">
    <source>
        <dbReference type="EMBL" id="KAJ1186492.1"/>
    </source>
</evidence>
<accession>A0AAV7UC22</accession>
<evidence type="ECO:0000313" key="3">
    <source>
        <dbReference type="Proteomes" id="UP001066276"/>
    </source>
</evidence>
<reference evidence="2" key="1">
    <citation type="journal article" date="2022" name="bioRxiv">
        <title>Sequencing and chromosome-scale assembly of the giantPleurodeles waltlgenome.</title>
        <authorList>
            <person name="Brown T."/>
            <person name="Elewa A."/>
            <person name="Iarovenko S."/>
            <person name="Subramanian E."/>
            <person name="Araus A.J."/>
            <person name="Petzold A."/>
            <person name="Susuki M."/>
            <person name="Suzuki K.-i.T."/>
            <person name="Hayashi T."/>
            <person name="Toyoda A."/>
            <person name="Oliveira C."/>
            <person name="Osipova E."/>
            <person name="Leigh N.D."/>
            <person name="Simon A."/>
            <person name="Yun M.H."/>
        </authorList>
    </citation>
    <scope>NUCLEOTIDE SEQUENCE</scope>
    <source>
        <strain evidence="2">20211129_DDA</strain>
        <tissue evidence="2">Liver</tissue>
    </source>
</reference>
<proteinExistence type="predicted"/>
<keyword evidence="3" id="KW-1185">Reference proteome</keyword>
<feature type="compositionally biased region" description="Basic and acidic residues" evidence="1">
    <location>
        <begin position="9"/>
        <end position="21"/>
    </location>
</feature>
<gene>
    <name evidence="2" type="ORF">NDU88_003273</name>
</gene>
<sequence>MGRNKTRAPRMEEYEQRRSPPSEDSPSRTPPECVLRTRAETPRDKLDHILREICDSREIMEQKLGAITTDLKLLRDDQHKLAGRVKSVEHPLVTLAPV</sequence>
<dbReference type="AlphaFoldDB" id="A0AAV7UC22"/>
<comment type="caution">
    <text evidence="2">The sequence shown here is derived from an EMBL/GenBank/DDBJ whole genome shotgun (WGS) entry which is preliminary data.</text>
</comment>
<evidence type="ECO:0000256" key="1">
    <source>
        <dbReference type="SAM" id="MobiDB-lite"/>
    </source>
</evidence>
<dbReference type="EMBL" id="JANPWB010000005">
    <property type="protein sequence ID" value="KAJ1186492.1"/>
    <property type="molecule type" value="Genomic_DNA"/>
</dbReference>
<feature type="region of interest" description="Disordered" evidence="1">
    <location>
        <begin position="1"/>
        <end position="36"/>
    </location>
</feature>
<dbReference type="Proteomes" id="UP001066276">
    <property type="component" value="Chromosome 3_1"/>
</dbReference>
<protein>
    <submittedName>
        <fullName evidence="2">Uncharacterized protein</fullName>
    </submittedName>
</protein>